<dbReference type="InterPro" id="IPR045063">
    <property type="entry name" value="Dynamin_N"/>
</dbReference>
<dbReference type="InterPro" id="IPR027417">
    <property type="entry name" value="P-loop_NTPase"/>
</dbReference>
<feature type="domain" description="GED" evidence="3">
    <location>
        <begin position="654"/>
        <end position="744"/>
    </location>
</feature>
<dbReference type="AlphaFoldDB" id="A0A3M6VN57"/>
<dbReference type="Pfam" id="PF00350">
    <property type="entry name" value="Dynamin_N"/>
    <property type="match status" value="1"/>
</dbReference>
<dbReference type="GO" id="GO:0005525">
    <property type="term" value="F:GTP binding"/>
    <property type="evidence" value="ECO:0007669"/>
    <property type="project" value="InterPro"/>
</dbReference>
<evidence type="ECO:0000313" key="5">
    <source>
        <dbReference type="EMBL" id="RMX68149.1"/>
    </source>
</evidence>
<organism evidence="5 6">
    <name type="scientific">Peronospora effusa</name>
    <dbReference type="NCBI Taxonomy" id="542832"/>
    <lineage>
        <taxon>Eukaryota</taxon>
        <taxon>Sar</taxon>
        <taxon>Stramenopiles</taxon>
        <taxon>Oomycota</taxon>
        <taxon>Peronosporomycetes</taxon>
        <taxon>Peronosporales</taxon>
        <taxon>Peronosporaceae</taxon>
        <taxon>Peronospora</taxon>
    </lineage>
</organism>
<dbReference type="InterPro" id="IPR003130">
    <property type="entry name" value="GED"/>
</dbReference>
<name>A0A3M6VN57_9STRA</name>
<dbReference type="CDD" id="cd08771">
    <property type="entry name" value="DLP_1"/>
    <property type="match status" value="1"/>
</dbReference>
<dbReference type="Gene3D" id="3.40.50.300">
    <property type="entry name" value="P-loop containing nucleotide triphosphate hydrolases"/>
    <property type="match status" value="1"/>
</dbReference>
<evidence type="ECO:0000256" key="2">
    <source>
        <dbReference type="ARBA" id="ARBA00023134"/>
    </source>
</evidence>
<dbReference type="InterPro" id="IPR022812">
    <property type="entry name" value="Dynamin"/>
</dbReference>
<dbReference type="PROSITE" id="PS51718">
    <property type="entry name" value="G_DYNAMIN_2"/>
    <property type="match status" value="1"/>
</dbReference>
<evidence type="ECO:0008006" key="7">
    <source>
        <dbReference type="Google" id="ProtNLM"/>
    </source>
</evidence>
<dbReference type="Proteomes" id="UP000282087">
    <property type="component" value="Unassembled WGS sequence"/>
</dbReference>
<dbReference type="PROSITE" id="PS51388">
    <property type="entry name" value="GED"/>
    <property type="match status" value="1"/>
</dbReference>
<evidence type="ECO:0000256" key="1">
    <source>
        <dbReference type="ARBA" id="ARBA00022741"/>
    </source>
</evidence>
<sequence length="752" mass="85038">MKLKGSNGLLEQVRTCEEERKLVDQLRDIGLDEYIELPQIAVMGDTSSGKSSLLSALSGISFPSSDQLTTRCPTRVLLTRADTFRGNVRLVRFQTSANDEDKNKKREENESFDSVEDVPDAITKLTKQLVSEGQYISDDEIVIEMSGPHLPNLTLTDLPGLVRTVGDNEDQSIILRIRHMVNRYMQQERTIILAVVPANVDMHNTEILQAAQEADPSGTRTIAVITKLDLVDSGAEVGVHELLLNKKKCMKLGYHAVKCRSQLELTNGTTIAESVANEMSFFSEHPYWRRLPQHLWGVSKLIERLVSILQDNVRRSLPKVIEELETRMVETQQALSRLGLPLETPGAQRQRFGKWVNQYLRMMEAAINGQYELLPPVVVLPSSVKSEARLRAVLRQKDLIFRAEIEAKKENDVLGTSDPLSSAKSDSYAGDNISKADVAVGDRVVVQAGDQEVVVCKVMKTNGTDVLCEELPHEWLSVSRWQFFEENESWALKQFIQANRGDELAIFPSYRIFCSCVQRSVREWERPALQLLENYYTQTLSVSSHLISVLLKDCDNVRSEQFFKETNKRVLGKLKEGARQELNLLLQQEARPYTQDKRLYDALDRLRQRALSARLKAALPCGDEYGRVLLDDVACALGEISSKPFAMSVDDREALEMKIALSAYLEVASHRFVDMVPIKLNGLLLKSFLREMENELLKAASDEKVAELLEESSDKAMRRQQLLTQLSSLKKGKNIIETRLNPRQKLHSDLQT</sequence>
<dbReference type="Pfam" id="PF02212">
    <property type="entry name" value="GED"/>
    <property type="match status" value="1"/>
</dbReference>
<evidence type="ECO:0000259" key="4">
    <source>
        <dbReference type="PROSITE" id="PS51718"/>
    </source>
</evidence>
<keyword evidence="6" id="KW-1185">Reference proteome</keyword>
<dbReference type="STRING" id="542832.A0A3M6VN57"/>
<dbReference type="GO" id="GO:0003924">
    <property type="term" value="F:GTPase activity"/>
    <property type="evidence" value="ECO:0007669"/>
    <property type="project" value="InterPro"/>
</dbReference>
<gene>
    <name evidence="5" type="ORF">DD238_007898</name>
</gene>
<dbReference type="VEuPathDB" id="FungiDB:DD237_007865"/>
<dbReference type="Gene3D" id="1.20.120.1240">
    <property type="entry name" value="Dynamin, middle domain"/>
    <property type="match status" value="1"/>
</dbReference>
<dbReference type="GO" id="GO:0005874">
    <property type="term" value="C:microtubule"/>
    <property type="evidence" value="ECO:0007669"/>
    <property type="project" value="TreeGrafter"/>
</dbReference>
<dbReference type="SUPFAM" id="SSF52540">
    <property type="entry name" value="P-loop containing nucleoside triphosphate hydrolases"/>
    <property type="match status" value="1"/>
</dbReference>
<dbReference type="PANTHER" id="PTHR11566">
    <property type="entry name" value="DYNAMIN"/>
    <property type="match status" value="1"/>
</dbReference>
<dbReference type="GO" id="GO:0005737">
    <property type="term" value="C:cytoplasm"/>
    <property type="evidence" value="ECO:0007669"/>
    <property type="project" value="TreeGrafter"/>
</dbReference>
<dbReference type="Pfam" id="PF01031">
    <property type="entry name" value="Dynamin_M"/>
    <property type="match status" value="2"/>
</dbReference>
<proteinExistence type="predicted"/>
<protein>
    <recommendedName>
        <fullName evidence="7">GED domain-containing protein</fullName>
    </recommendedName>
</protein>
<dbReference type="GO" id="GO:0008017">
    <property type="term" value="F:microtubule binding"/>
    <property type="evidence" value="ECO:0007669"/>
    <property type="project" value="TreeGrafter"/>
</dbReference>
<dbReference type="SMART" id="SM00302">
    <property type="entry name" value="GED"/>
    <property type="match status" value="1"/>
</dbReference>
<dbReference type="GO" id="GO:0016020">
    <property type="term" value="C:membrane"/>
    <property type="evidence" value="ECO:0007669"/>
    <property type="project" value="TreeGrafter"/>
</dbReference>
<feature type="domain" description="Dynamin-type G" evidence="4">
    <location>
        <begin position="34"/>
        <end position="318"/>
    </location>
</feature>
<keyword evidence="1" id="KW-0547">Nucleotide-binding</keyword>
<dbReference type="InterPro" id="IPR001401">
    <property type="entry name" value="Dynamin_GTPase"/>
</dbReference>
<dbReference type="PANTHER" id="PTHR11566:SF21">
    <property type="entry name" value="DYNAMIN RELATED PROTEIN 1, ISOFORM A"/>
    <property type="match status" value="1"/>
</dbReference>
<keyword evidence="2" id="KW-0342">GTP-binding</keyword>
<evidence type="ECO:0000313" key="6">
    <source>
        <dbReference type="Proteomes" id="UP000282087"/>
    </source>
</evidence>
<reference evidence="5 6" key="1">
    <citation type="submission" date="2018-06" db="EMBL/GenBank/DDBJ databases">
        <title>Comparative genomics of downy mildews reveals potential adaptations to biotrophy.</title>
        <authorList>
            <person name="Fletcher K."/>
            <person name="Klosterman S.J."/>
            <person name="Derevnina L."/>
            <person name="Martin F."/>
            <person name="Koike S."/>
            <person name="Reyes Chin-Wo S."/>
            <person name="Mou B."/>
            <person name="Michelmore R."/>
        </authorList>
    </citation>
    <scope>NUCLEOTIDE SEQUENCE [LARGE SCALE GENOMIC DNA]</scope>
    <source>
        <strain evidence="5 6">R14</strain>
    </source>
</reference>
<accession>A0A3M6VN57</accession>
<comment type="caution">
    <text evidence="5">The sequence shown here is derived from an EMBL/GenBank/DDBJ whole genome shotgun (WGS) entry which is preliminary data.</text>
</comment>
<dbReference type="PRINTS" id="PR00195">
    <property type="entry name" value="DYNAMIN"/>
</dbReference>
<evidence type="ECO:0000259" key="3">
    <source>
        <dbReference type="PROSITE" id="PS51388"/>
    </source>
</evidence>
<dbReference type="InterPro" id="IPR030381">
    <property type="entry name" value="G_DYNAMIN_dom"/>
</dbReference>
<dbReference type="InterPro" id="IPR000375">
    <property type="entry name" value="Dynamin_stalk"/>
</dbReference>
<dbReference type="InterPro" id="IPR020850">
    <property type="entry name" value="GED_dom"/>
</dbReference>
<dbReference type="EMBL" id="QLLG01000110">
    <property type="protein sequence ID" value="RMX68149.1"/>
    <property type="molecule type" value="Genomic_DNA"/>
</dbReference>
<dbReference type="SMART" id="SM00053">
    <property type="entry name" value="DYNc"/>
    <property type="match status" value="1"/>
</dbReference>